<keyword evidence="1" id="KW-0472">Membrane</keyword>
<keyword evidence="5" id="KW-1185">Reference proteome</keyword>
<feature type="domain" description="Histidine kinase/HSP90-like ATPase" evidence="2">
    <location>
        <begin position="490"/>
        <end position="585"/>
    </location>
</feature>
<dbReference type="GO" id="GO:0016301">
    <property type="term" value="F:kinase activity"/>
    <property type="evidence" value="ECO:0007669"/>
    <property type="project" value="UniProtKB-KW"/>
</dbReference>
<evidence type="ECO:0000313" key="5">
    <source>
        <dbReference type="Proteomes" id="UP001652442"/>
    </source>
</evidence>
<keyword evidence="1" id="KW-0812">Transmembrane</keyword>
<dbReference type="InterPro" id="IPR050640">
    <property type="entry name" value="Bact_2-comp_sensor_kinase"/>
</dbReference>
<organism evidence="4 5">
    <name type="scientific">Brotonthovivens ammoniilytica</name>
    <dbReference type="NCBI Taxonomy" id="2981725"/>
    <lineage>
        <taxon>Bacteria</taxon>
        <taxon>Bacillati</taxon>
        <taxon>Bacillota</taxon>
        <taxon>Clostridia</taxon>
        <taxon>Lachnospirales</taxon>
        <taxon>Lachnospiraceae</taxon>
        <taxon>Brotonthovivens</taxon>
    </lineage>
</organism>
<dbReference type="Pfam" id="PF02518">
    <property type="entry name" value="HATPase_c"/>
    <property type="match status" value="1"/>
</dbReference>
<keyword evidence="4" id="KW-0418">Kinase</keyword>
<feature type="transmembrane region" description="Helical" evidence="1">
    <location>
        <begin position="353"/>
        <end position="373"/>
    </location>
</feature>
<feature type="transmembrane region" description="Helical" evidence="1">
    <location>
        <begin position="205"/>
        <end position="223"/>
    </location>
</feature>
<feature type="transmembrane region" description="Helical" evidence="1">
    <location>
        <begin position="265"/>
        <end position="288"/>
    </location>
</feature>
<dbReference type="PANTHER" id="PTHR34220">
    <property type="entry name" value="SENSOR HISTIDINE KINASE YPDA"/>
    <property type="match status" value="1"/>
</dbReference>
<gene>
    <name evidence="4" type="ORF">OCV88_15085</name>
</gene>
<dbReference type="SUPFAM" id="SSF55874">
    <property type="entry name" value="ATPase domain of HSP90 chaperone/DNA topoisomerase II/histidine kinase"/>
    <property type="match status" value="1"/>
</dbReference>
<evidence type="ECO:0000259" key="3">
    <source>
        <dbReference type="Pfam" id="PF06580"/>
    </source>
</evidence>
<protein>
    <submittedName>
        <fullName evidence="4">Histidine kinase</fullName>
    </submittedName>
</protein>
<dbReference type="PANTHER" id="PTHR34220:SF7">
    <property type="entry name" value="SENSOR HISTIDINE KINASE YPDA"/>
    <property type="match status" value="1"/>
</dbReference>
<dbReference type="RefSeq" id="WP_262591456.1">
    <property type="nucleotide sequence ID" value="NZ_JAOQJQ010000009.1"/>
</dbReference>
<name>A0ABT2TPC7_9FIRM</name>
<comment type="caution">
    <text evidence="4">The sequence shown here is derived from an EMBL/GenBank/DDBJ whole genome shotgun (WGS) entry which is preliminary data.</text>
</comment>
<dbReference type="Gene3D" id="3.30.565.10">
    <property type="entry name" value="Histidine kinase-like ATPase, C-terminal domain"/>
    <property type="match status" value="1"/>
</dbReference>
<dbReference type="InterPro" id="IPR010559">
    <property type="entry name" value="Sig_transdc_His_kin_internal"/>
</dbReference>
<accession>A0ABT2TPC7</accession>
<feature type="transmembrane region" description="Helical" evidence="1">
    <location>
        <begin position="172"/>
        <end position="193"/>
    </location>
</feature>
<keyword evidence="4" id="KW-0808">Transferase</keyword>
<feature type="transmembrane region" description="Helical" evidence="1">
    <location>
        <begin position="12"/>
        <end position="29"/>
    </location>
</feature>
<feature type="domain" description="Signal transduction histidine kinase internal region" evidence="3">
    <location>
        <begin position="394"/>
        <end position="473"/>
    </location>
</feature>
<feature type="transmembrane region" description="Helical" evidence="1">
    <location>
        <begin position="235"/>
        <end position="253"/>
    </location>
</feature>
<feature type="transmembrane region" description="Helical" evidence="1">
    <location>
        <begin position="326"/>
        <end position="347"/>
    </location>
</feature>
<dbReference type="InterPro" id="IPR003594">
    <property type="entry name" value="HATPase_dom"/>
</dbReference>
<sequence length="597" mass="67666">MKTIRKNKGTGIMGIIILILFLLIIVKTADPGSSVKYDRILTYNDGWYMLKDGQRLPVRLPGVLDTQTGKELIIEHVLPKEAADGSAIVFRSQQQEVKVFVDGRQIYQYPGQEYFQGILPSTWNFIKLPQDSGGKTIQIYLSSPYDHFSGRVSKIYYGNYNALIDFVRGSHIVSYGISLAVGMIGIIMIFLSVIFHKYKIYESELILGCLLAFVSVWMCGESKMPLMLVSSQAQYFLTLLSLSLCPVFFLAYIREKIKGRAETLAFWFLCFTVCLHLMYVILQVFGILSLIQQIGLMHLVLGAALLYGVCMYGKQILKKGPKCSRGEFYCLLLICGAVVIEIIRFYQNNYQNIGMYVRLSLLIYAVSLLVSSIRKVYLKLMENKRLNVQLHDSKIALMMSQIKPHFIYNTLGTIRVLIKTSPDDAYRMVYDFSTYLRANIDSIGNRTKILFSEELKHIKAYINIEKVRFEQRLSVQFDICAEAFYVPPLCVQALVENAIKHGICKKEAGGCVWIRSYETDKCYVIEVEDNGIGFDRSQIIGGDDKSQVSAGIQNISFRLKELFHGQLTIGSECGRGTKAVIELPKMEERGLCEGNNS</sequence>
<dbReference type="EMBL" id="JAOQJQ010000009">
    <property type="protein sequence ID" value="MCU6763631.1"/>
    <property type="molecule type" value="Genomic_DNA"/>
</dbReference>
<evidence type="ECO:0000313" key="4">
    <source>
        <dbReference type="EMBL" id="MCU6763631.1"/>
    </source>
</evidence>
<evidence type="ECO:0000256" key="1">
    <source>
        <dbReference type="SAM" id="Phobius"/>
    </source>
</evidence>
<feature type="transmembrane region" description="Helical" evidence="1">
    <location>
        <begin position="294"/>
        <end position="314"/>
    </location>
</feature>
<evidence type="ECO:0000259" key="2">
    <source>
        <dbReference type="Pfam" id="PF02518"/>
    </source>
</evidence>
<dbReference type="InterPro" id="IPR036890">
    <property type="entry name" value="HATPase_C_sf"/>
</dbReference>
<dbReference type="Proteomes" id="UP001652442">
    <property type="component" value="Unassembled WGS sequence"/>
</dbReference>
<reference evidence="4 5" key="1">
    <citation type="journal article" date="2021" name="ISME Commun">
        <title>Automated analysis of genomic sequences facilitates high-throughput and comprehensive description of bacteria.</title>
        <authorList>
            <person name="Hitch T.C.A."/>
        </authorList>
    </citation>
    <scope>NUCLEOTIDE SEQUENCE [LARGE SCALE GENOMIC DNA]</scope>
    <source>
        <strain evidence="4 5">Sanger_109</strain>
    </source>
</reference>
<keyword evidence="1" id="KW-1133">Transmembrane helix</keyword>
<dbReference type="Pfam" id="PF06580">
    <property type="entry name" value="His_kinase"/>
    <property type="match status" value="1"/>
</dbReference>
<proteinExistence type="predicted"/>